<comment type="similarity">
    <text evidence="1 2">Belongs to the dTDP-4-dehydrorhamnose reductase family.</text>
</comment>
<evidence type="ECO:0000256" key="2">
    <source>
        <dbReference type="RuleBase" id="RU364082"/>
    </source>
</evidence>
<feature type="domain" description="RmlD-like substrate binding" evidence="3">
    <location>
        <begin position="1"/>
        <end position="274"/>
    </location>
</feature>
<dbReference type="PANTHER" id="PTHR10491:SF4">
    <property type="entry name" value="METHIONINE ADENOSYLTRANSFERASE 2 SUBUNIT BETA"/>
    <property type="match status" value="1"/>
</dbReference>
<organism evidence="4 5">
    <name type="scientific">Listeria monocytogenes serotype 1/2a (strain 10403S)</name>
    <dbReference type="NCBI Taxonomy" id="393133"/>
    <lineage>
        <taxon>Bacteria</taxon>
        <taxon>Bacillati</taxon>
        <taxon>Bacillota</taxon>
        <taxon>Bacilli</taxon>
        <taxon>Bacillales</taxon>
        <taxon>Listeriaceae</taxon>
        <taxon>Listeria</taxon>
    </lineage>
</organism>
<keyword evidence="2" id="KW-0560">Oxidoreductase</keyword>
<dbReference type="EC" id="1.1.1.133" evidence="2"/>
<dbReference type="EMBL" id="CP002002">
    <property type="protein sequence ID" value="AEO06084.1"/>
    <property type="molecule type" value="Genomic_DNA"/>
</dbReference>
<dbReference type="KEGG" id="lmt:LMRG_00546"/>
<dbReference type="InterPro" id="IPR029903">
    <property type="entry name" value="RmlD-like-bd"/>
</dbReference>
<name>A0A0H3GFE4_LISM4</name>
<dbReference type="PANTHER" id="PTHR10491">
    <property type="entry name" value="DTDP-4-DEHYDRORHAMNOSE REDUCTASE"/>
    <property type="match status" value="1"/>
</dbReference>
<dbReference type="GO" id="GO:0008831">
    <property type="term" value="F:dTDP-4-dehydrorhamnose reductase activity"/>
    <property type="evidence" value="ECO:0007669"/>
    <property type="project" value="UniProtKB-EC"/>
</dbReference>
<evidence type="ECO:0000259" key="3">
    <source>
        <dbReference type="Pfam" id="PF04321"/>
    </source>
</evidence>
<reference evidence="5" key="1">
    <citation type="submission" date="2010-04" db="EMBL/GenBank/DDBJ databases">
        <title>The genome sequence of Listeria monocytogenes strain 10403S.</title>
        <authorList>
            <consortium name="The Broad Institute Genome Sequencing Platform"/>
            <consortium name="The Broad Institute Genome Sequencing Center for Infectious Disease."/>
            <person name="Borowsky M."/>
            <person name="Borodovsky M."/>
            <person name="Young S.K."/>
            <person name="Zeng Q."/>
            <person name="Koehrsen M."/>
            <person name="Fitzgerald M."/>
            <person name="Wiedmann M."/>
            <person name="Swaminathan B."/>
            <person name="Lauer P."/>
            <person name="Portnoy D."/>
            <person name="Cossart P."/>
            <person name="Buchrieser C."/>
            <person name="Higgins D."/>
            <person name="Abouelleil A."/>
            <person name="Alvarado L."/>
            <person name="Arachchi H.M."/>
            <person name="Berlin A."/>
            <person name="Borenstein D."/>
            <person name="Brown A."/>
            <person name="Chapman S.B."/>
            <person name="Chen Z."/>
            <person name="Dunbar C.D."/>
            <person name="Engels R."/>
            <person name="Freedman E."/>
            <person name="Gearin G."/>
            <person name="Gellesch M."/>
            <person name="Goldberg J."/>
            <person name="Griggs A."/>
            <person name="Gujja S."/>
            <person name="Heilman E."/>
            <person name="Heiman D."/>
            <person name="Howarth C."/>
            <person name="Jen D."/>
            <person name="Larson L."/>
            <person name="Lui A."/>
            <person name="MacDonald J."/>
            <person name="Mehta T."/>
            <person name="Montmayeur A."/>
            <person name="Neiman D."/>
            <person name="Park D."/>
            <person name="Pearson M."/>
            <person name="Priest M."/>
            <person name="Richards J."/>
            <person name="Roberts A."/>
            <person name="Saif S."/>
            <person name="Shea T."/>
            <person name="Shenoy N."/>
            <person name="Sisk P."/>
            <person name="Stolte C."/>
            <person name="Sykes S."/>
            <person name="Walk T."/>
            <person name="White J."/>
            <person name="Yandava C."/>
            <person name="Haas B."/>
            <person name="Nusbaum C."/>
            <person name="Birren B."/>
        </authorList>
    </citation>
    <scope>NUCLEOTIDE SEQUENCE [LARGE SCALE GENOMIC DNA]</scope>
    <source>
        <strain evidence="5">10403S</strain>
    </source>
</reference>
<dbReference type="UniPathway" id="UPA00124"/>
<dbReference type="Gene3D" id="3.40.50.720">
    <property type="entry name" value="NAD(P)-binding Rossmann-like Domain"/>
    <property type="match status" value="1"/>
</dbReference>
<dbReference type="GO" id="GO:0019305">
    <property type="term" value="P:dTDP-rhamnose biosynthetic process"/>
    <property type="evidence" value="ECO:0007669"/>
    <property type="project" value="UniProtKB-UniPathway"/>
</dbReference>
<dbReference type="NCBIfam" id="TIGR01214">
    <property type="entry name" value="rmlD"/>
    <property type="match status" value="1"/>
</dbReference>
<comment type="function">
    <text evidence="2">Catalyzes the reduction of dTDP-6-deoxy-L-lyxo-4-hexulose to yield dTDP-L-rhamnose.</text>
</comment>
<evidence type="ECO:0000313" key="4">
    <source>
        <dbReference type="EMBL" id="AEO06084.1"/>
    </source>
</evidence>
<keyword evidence="2" id="KW-0521">NADP</keyword>
<evidence type="ECO:0000313" key="5">
    <source>
        <dbReference type="Proteomes" id="UP000001288"/>
    </source>
</evidence>
<gene>
    <name evidence="4" type="ordered locus">LMRG_00546</name>
</gene>
<dbReference type="InterPro" id="IPR036291">
    <property type="entry name" value="NAD(P)-bd_dom_sf"/>
</dbReference>
<dbReference type="GO" id="GO:0005829">
    <property type="term" value="C:cytosol"/>
    <property type="evidence" value="ECO:0007669"/>
    <property type="project" value="TreeGrafter"/>
</dbReference>
<proteinExistence type="inferred from homology"/>
<sequence>MSILVTGANGQLGTELVQLLKEHNLTVTEWDKDSVDIVDKAAVKKAMLDLKPEWIIHCAAFTNVEAAEDELKNVNWEVNVDGTENISEAAEIVGAKLVYISTDYVFDGTKKEAYLPDDKTNPLNQYGIAKLAGEKVALEKNSQTYVIRTSWVFGKYGNNFVYSMLKLAETHKELKVVNDQLGRPTYTYDLADFIRFVIEKNPAYGIYQFSNSGTATWFEFATEILKDKDVTVNPCTSDEFPQKAERPKTSIMSLEKVEKLGFNIPTWQDALVRFKK</sequence>
<dbReference type="HOGENOM" id="CLU_045518_1_2_9"/>
<dbReference type="InterPro" id="IPR005913">
    <property type="entry name" value="dTDP_dehydrorham_reduct"/>
</dbReference>
<dbReference type="AlphaFoldDB" id="A0A0H3GFE4"/>
<protein>
    <recommendedName>
        <fullName evidence="2">dTDP-4-dehydrorhamnose reductase</fullName>
        <ecNumber evidence="2">1.1.1.133</ecNumber>
    </recommendedName>
</protein>
<dbReference type="RefSeq" id="WP_003721501.1">
    <property type="nucleotide sequence ID" value="NC_017544.1"/>
</dbReference>
<evidence type="ECO:0000256" key="1">
    <source>
        <dbReference type="ARBA" id="ARBA00010944"/>
    </source>
</evidence>
<dbReference type="Pfam" id="PF04321">
    <property type="entry name" value="RmlD_sub_bind"/>
    <property type="match status" value="1"/>
</dbReference>
<dbReference type="SUPFAM" id="SSF51735">
    <property type="entry name" value="NAD(P)-binding Rossmann-fold domains"/>
    <property type="match status" value="1"/>
</dbReference>
<dbReference type="CDD" id="cd05254">
    <property type="entry name" value="dTDP_HR_like_SDR_e"/>
    <property type="match status" value="1"/>
</dbReference>
<dbReference type="Gene3D" id="3.90.25.10">
    <property type="entry name" value="UDP-galactose 4-epimerase, domain 1"/>
    <property type="match status" value="1"/>
</dbReference>
<accession>A0A0H3GFE4</accession>
<dbReference type="Proteomes" id="UP000001288">
    <property type="component" value="Chromosome"/>
</dbReference>
<comment type="pathway">
    <text evidence="2">Carbohydrate biosynthesis; dTDP-L-rhamnose biosynthesis.</text>
</comment>